<evidence type="ECO:0000256" key="3">
    <source>
        <dbReference type="ARBA" id="ARBA00022448"/>
    </source>
</evidence>
<dbReference type="RefSeq" id="WP_136775111.1">
    <property type="nucleotide sequence ID" value="NZ_CP156074.1"/>
</dbReference>
<comment type="subcellular location">
    <subcellularLocation>
        <location evidence="1">Cell membrane</location>
        <topology evidence="1">Multi-pass membrane protein</topology>
    </subcellularLocation>
</comment>
<evidence type="ECO:0000256" key="5">
    <source>
        <dbReference type="ARBA" id="ARBA00022692"/>
    </source>
</evidence>
<name>A0A4U0P8T9_9NEIS</name>
<keyword evidence="5 8" id="KW-0812">Transmembrane</keyword>
<keyword evidence="6 8" id="KW-1133">Transmembrane helix</keyword>
<gene>
    <name evidence="9" type="ORF">FAZ21_19550</name>
</gene>
<dbReference type="OrthoDB" id="9782305at2"/>
<evidence type="ECO:0000256" key="6">
    <source>
        <dbReference type="ARBA" id="ARBA00022989"/>
    </source>
</evidence>
<evidence type="ECO:0000313" key="10">
    <source>
        <dbReference type="Proteomes" id="UP000310016"/>
    </source>
</evidence>
<comment type="caution">
    <text evidence="9">The sequence shown here is derived from an EMBL/GenBank/DDBJ whole genome shotgun (WGS) entry which is preliminary data.</text>
</comment>
<dbReference type="GO" id="GO:0033214">
    <property type="term" value="P:siderophore-iron import into cell"/>
    <property type="evidence" value="ECO:0007669"/>
    <property type="project" value="TreeGrafter"/>
</dbReference>
<proteinExistence type="inferred from homology"/>
<protein>
    <submittedName>
        <fullName evidence="9">Iron ABC transporter permease</fullName>
    </submittedName>
</protein>
<evidence type="ECO:0000256" key="1">
    <source>
        <dbReference type="ARBA" id="ARBA00004651"/>
    </source>
</evidence>
<keyword evidence="10" id="KW-1185">Reference proteome</keyword>
<dbReference type="GO" id="GO:0005886">
    <property type="term" value="C:plasma membrane"/>
    <property type="evidence" value="ECO:0007669"/>
    <property type="project" value="UniProtKB-SubCell"/>
</dbReference>
<evidence type="ECO:0000256" key="2">
    <source>
        <dbReference type="ARBA" id="ARBA00007935"/>
    </source>
</evidence>
<dbReference type="InterPro" id="IPR037294">
    <property type="entry name" value="ABC_BtuC-like"/>
</dbReference>
<dbReference type="InterPro" id="IPR000522">
    <property type="entry name" value="ABC_transptr_permease_BtuC"/>
</dbReference>
<feature type="transmembrane region" description="Helical" evidence="8">
    <location>
        <begin position="135"/>
        <end position="156"/>
    </location>
</feature>
<keyword evidence="4" id="KW-1003">Cell membrane</keyword>
<feature type="transmembrane region" description="Helical" evidence="8">
    <location>
        <begin position="321"/>
        <end position="340"/>
    </location>
</feature>
<keyword evidence="7 8" id="KW-0472">Membrane</keyword>
<dbReference type="Proteomes" id="UP000310016">
    <property type="component" value="Unassembled WGS sequence"/>
</dbReference>
<dbReference type="AlphaFoldDB" id="A0A4U0P8T9"/>
<dbReference type="Gene3D" id="1.10.3470.10">
    <property type="entry name" value="ABC transporter involved in vitamin B12 uptake, BtuC"/>
    <property type="match status" value="1"/>
</dbReference>
<dbReference type="PANTHER" id="PTHR30472">
    <property type="entry name" value="FERRIC ENTEROBACTIN TRANSPORT SYSTEM PERMEASE PROTEIN"/>
    <property type="match status" value="1"/>
</dbReference>
<feature type="transmembrane region" description="Helical" evidence="8">
    <location>
        <begin position="79"/>
        <end position="99"/>
    </location>
</feature>
<dbReference type="EMBL" id="SUMF01000054">
    <property type="protein sequence ID" value="TJZ63943.1"/>
    <property type="molecule type" value="Genomic_DNA"/>
</dbReference>
<evidence type="ECO:0000256" key="7">
    <source>
        <dbReference type="ARBA" id="ARBA00023136"/>
    </source>
</evidence>
<evidence type="ECO:0000256" key="4">
    <source>
        <dbReference type="ARBA" id="ARBA00022475"/>
    </source>
</evidence>
<dbReference type="CDD" id="cd06550">
    <property type="entry name" value="TM_ABC_iron-siderophores_like"/>
    <property type="match status" value="1"/>
</dbReference>
<evidence type="ECO:0000256" key="8">
    <source>
        <dbReference type="SAM" id="Phobius"/>
    </source>
</evidence>
<evidence type="ECO:0000313" key="9">
    <source>
        <dbReference type="EMBL" id="TJZ63943.1"/>
    </source>
</evidence>
<dbReference type="PANTHER" id="PTHR30472:SF24">
    <property type="entry name" value="FERRIC ENTEROBACTIN TRANSPORT SYSTEM PERMEASE PROTEIN FEPG"/>
    <property type="match status" value="1"/>
</dbReference>
<organism evidence="9 10">
    <name type="scientific">Chitiniphilus eburneus</name>
    <dbReference type="NCBI Taxonomy" id="2571148"/>
    <lineage>
        <taxon>Bacteria</taxon>
        <taxon>Pseudomonadati</taxon>
        <taxon>Pseudomonadota</taxon>
        <taxon>Betaproteobacteria</taxon>
        <taxon>Neisseriales</taxon>
        <taxon>Chitinibacteraceae</taxon>
        <taxon>Chitiniphilus</taxon>
    </lineage>
</organism>
<dbReference type="SUPFAM" id="SSF81345">
    <property type="entry name" value="ABC transporter involved in vitamin B12 uptake, BtuC"/>
    <property type="match status" value="1"/>
</dbReference>
<feature type="transmembrane region" description="Helical" evidence="8">
    <location>
        <begin position="294"/>
        <end position="315"/>
    </location>
</feature>
<reference evidence="9 10" key="1">
    <citation type="submission" date="2019-04" db="EMBL/GenBank/DDBJ databases">
        <title>Chitiniphilus eburnea sp. nov., a novel chitinolytic bacterium isolated from aquaculture sludge.</title>
        <authorList>
            <person name="Sheng M."/>
        </authorList>
    </citation>
    <scope>NUCLEOTIDE SEQUENCE [LARGE SCALE GENOMIC DNA]</scope>
    <source>
        <strain evidence="9 10">HX-2-15</strain>
    </source>
</reference>
<dbReference type="Pfam" id="PF01032">
    <property type="entry name" value="FecCD"/>
    <property type="match status" value="1"/>
</dbReference>
<feature type="transmembrane region" description="Helical" evidence="8">
    <location>
        <begin position="205"/>
        <end position="227"/>
    </location>
</feature>
<dbReference type="GO" id="GO:0022857">
    <property type="term" value="F:transmembrane transporter activity"/>
    <property type="evidence" value="ECO:0007669"/>
    <property type="project" value="InterPro"/>
</dbReference>
<sequence length="347" mass="35453">MSATRSLYLVARYRAWSIRLPRRQFVATLACAAALLALALAALCLGDTRVAPPDLWRALTGQAPGWLNFLIGQIRLPRLLAALLVGAALGVAGLMLQTLARNRLASPDMMGINDGASFAMALTLLWSPAGLLGPWWLALTGALVTVLLILVAAGGIGSQGYRVVVVGLALANLLKAGFDLVLATLPAMHSGGLFVFSVGSLLGRGYAVALPAALGLLLLLGMLLPWVRTLGMLGLSDDLARGLGVRLPRVQLAALLIAAAMAGLAVSVAGPIGFVAIAAPIVARALAGPASLPLAAAGLMGAFMVLAADTLGRLVAAPVEIPAGVVTGMLGGPFLLWVLLGQRGRRA</sequence>
<comment type="similarity">
    <text evidence="2">Belongs to the binding-protein-dependent transport system permease family. FecCD subfamily.</text>
</comment>
<keyword evidence="3" id="KW-0813">Transport</keyword>
<accession>A0A4U0P8T9</accession>
<feature type="transmembrane region" description="Helical" evidence="8">
    <location>
        <begin position="111"/>
        <end position="129"/>
    </location>
</feature>